<dbReference type="PANTHER" id="PTHR34667:SF1">
    <property type="entry name" value="D-AMINOACYL-TRNA DEACYLASE"/>
    <property type="match status" value="1"/>
</dbReference>
<dbReference type="GO" id="GO:0106026">
    <property type="term" value="F:Gly-tRNA(Ala) deacylase activity"/>
    <property type="evidence" value="ECO:0007669"/>
    <property type="project" value="RHEA"/>
</dbReference>
<dbReference type="EC" id="3.1.1.96" evidence="4"/>
<dbReference type="PIRSF" id="PIRSF016210">
    <property type="entry name" value="UCP016210"/>
    <property type="match status" value="1"/>
</dbReference>
<dbReference type="InterPro" id="IPR007508">
    <property type="entry name" value="DtdA"/>
</dbReference>
<dbReference type="Gene3D" id="3.40.630.50">
    <property type="entry name" value="AF0625-like"/>
    <property type="match status" value="1"/>
</dbReference>
<dbReference type="KEGG" id="iag:Igag_1544"/>
<evidence type="ECO:0000313" key="5">
    <source>
        <dbReference type="EMBL" id="ADM28346.1"/>
    </source>
</evidence>
<dbReference type="GO" id="GO:0019478">
    <property type="term" value="P:D-amino acid catabolic process"/>
    <property type="evidence" value="ECO:0007669"/>
    <property type="project" value="UniProtKB-UniRule"/>
</dbReference>
<dbReference type="Gene3D" id="3.40.50.10700">
    <property type="entry name" value="AF0625-like"/>
    <property type="match status" value="1"/>
</dbReference>
<comment type="function">
    <text evidence="4">D-aminoacyl-tRNA deacylase with broad substrate specificity. By recycling D-aminoacyl-tRNA to D-amino acids and free tRNA molecules, this enzyme counteracts the toxicity associated with the formation of D-aminoacyl-tRNA entities in vivo.</text>
</comment>
<dbReference type="STRING" id="583356.Igag_1544"/>
<evidence type="ECO:0000256" key="2">
    <source>
        <dbReference type="ARBA" id="ARBA00022801"/>
    </source>
</evidence>
<dbReference type="HAMAP" id="MF_00562">
    <property type="entry name" value="Deacylase_DtdA"/>
    <property type="match status" value="1"/>
</dbReference>
<name>E0SR16_IGNAA</name>
<evidence type="ECO:0000313" key="6">
    <source>
        <dbReference type="Proteomes" id="UP000001304"/>
    </source>
</evidence>
<dbReference type="AlphaFoldDB" id="E0SR16"/>
<comment type="cofactor">
    <cofactor evidence="4">
        <name>Zn(2+)</name>
        <dbReference type="ChEBI" id="CHEBI:29105"/>
    </cofactor>
    <text evidence="4">Binds 2 Zn(2+) ions per subunit.</text>
</comment>
<organism evidence="5 6">
    <name type="scientific">Ignisphaera aggregans (strain DSM 17230 / JCM 13409 / AQ1.S1)</name>
    <dbReference type="NCBI Taxonomy" id="583356"/>
    <lineage>
        <taxon>Archaea</taxon>
        <taxon>Thermoproteota</taxon>
        <taxon>Thermoprotei</taxon>
        <taxon>Desulfurococcales</taxon>
        <taxon>Desulfurococcaceae</taxon>
        <taxon>Ignisphaera</taxon>
    </lineage>
</organism>
<dbReference type="Pfam" id="PF04414">
    <property type="entry name" value="tRNA_deacylase"/>
    <property type="match status" value="1"/>
</dbReference>
<sequence>MVYSVNDVAGAGMAKRLREYFNCRPLSSSPISFNDIKPIEIFSCSDYDTLLLGFNEDTIYFDFLSSITKSKSIIVLSKHSSQSGLPSLTTHPTGNPWGRNDFGGRPWELSLSNPIFMWLFLKNIKKFSDILPRFEISYEVTHHGPTSIRVPLSFVEIGSTESEWKNEIVQDIMARGIMKTIEDMTNINDKPCIATVGFGGPHYAPIFTKRAFEYSECYGHMIPNYVIRELSDMEIKKVVELALSYTPYVDRIVIEKIRSDAKRIITEVARSRGIEVVKI</sequence>
<evidence type="ECO:0000256" key="1">
    <source>
        <dbReference type="ARBA" id="ARBA00022723"/>
    </source>
</evidence>
<keyword evidence="1 4" id="KW-0479">Metal-binding</keyword>
<comment type="similarity">
    <text evidence="4">Belongs to the DtdA deacylase family.</text>
</comment>
<evidence type="ECO:0000256" key="4">
    <source>
        <dbReference type="HAMAP-Rule" id="MF_00562"/>
    </source>
</evidence>
<comment type="catalytic activity">
    <reaction evidence="4">
        <text>a D-aminoacyl-tRNA + H2O = a tRNA + a D-alpha-amino acid + H(+)</text>
        <dbReference type="Rhea" id="RHEA:13953"/>
        <dbReference type="Rhea" id="RHEA-COMP:10123"/>
        <dbReference type="Rhea" id="RHEA-COMP:10124"/>
        <dbReference type="ChEBI" id="CHEBI:15377"/>
        <dbReference type="ChEBI" id="CHEBI:15378"/>
        <dbReference type="ChEBI" id="CHEBI:59871"/>
        <dbReference type="ChEBI" id="CHEBI:78442"/>
        <dbReference type="ChEBI" id="CHEBI:79333"/>
        <dbReference type="EC" id="3.1.1.96"/>
    </reaction>
</comment>
<dbReference type="Proteomes" id="UP000001304">
    <property type="component" value="Chromosome"/>
</dbReference>
<dbReference type="SUPFAM" id="SSF142535">
    <property type="entry name" value="AF0625-like"/>
    <property type="match status" value="1"/>
</dbReference>
<proteinExistence type="inferred from homology"/>
<gene>
    <name evidence="4" type="primary">dtdA</name>
    <name evidence="5" type="ordered locus">Igag_1544</name>
</gene>
<keyword evidence="6" id="KW-1185">Reference proteome</keyword>
<keyword evidence="2 4" id="KW-0378">Hydrolase</keyword>
<dbReference type="GO" id="GO:0051499">
    <property type="term" value="F:D-aminoacyl-tRNA deacylase activity"/>
    <property type="evidence" value="ECO:0007669"/>
    <property type="project" value="UniProtKB-UniRule"/>
</dbReference>
<comment type="subunit">
    <text evidence="4">Monomer.</text>
</comment>
<dbReference type="GO" id="GO:0008270">
    <property type="term" value="F:zinc ion binding"/>
    <property type="evidence" value="ECO:0007669"/>
    <property type="project" value="UniProtKB-UniRule"/>
</dbReference>
<dbReference type="EMBL" id="CP002098">
    <property type="protein sequence ID" value="ADM28346.1"/>
    <property type="molecule type" value="Genomic_DNA"/>
</dbReference>
<reference evidence="5 6" key="1">
    <citation type="journal article" date="2010" name="Stand. Genomic Sci.">
        <title>Complete genome sequence of Ignisphaera aggregans type strain (AQ1.S1).</title>
        <authorList>
            <person name="Goker M."/>
            <person name="Held B."/>
            <person name="Lapidus A."/>
            <person name="Nolan M."/>
            <person name="Spring S."/>
            <person name="Yasawong M."/>
            <person name="Lucas S."/>
            <person name="Glavina Del Rio T."/>
            <person name="Tice H."/>
            <person name="Cheng J.F."/>
            <person name="Goodwin L."/>
            <person name="Tapia R."/>
            <person name="Pitluck S."/>
            <person name="Liolios K."/>
            <person name="Ivanova N."/>
            <person name="Mavromatis K."/>
            <person name="Mikhailova N."/>
            <person name="Pati A."/>
            <person name="Chen A."/>
            <person name="Palaniappan K."/>
            <person name="Brambilla E."/>
            <person name="Land M."/>
            <person name="Hauser L."/>
            <person name="Chang Y.J."/>
            <person name="Jeffries C.D."/>
            <person name="Brettin T."/>
            <person name="Detter J.C."/>
            <person name="Han C."/>
            <person name="Rohde M."/>
            <person name="Sikorski J."/>
            <person name="Woyke T."/>
            <person name="Bristow J."/>
            <person name="Eisen J.A."/>
            <person name="Markowitz V."/>
            <person name="Hugenholtz P."/>
            <person name="Kyrpides N.C."/>
            <person name="Klenk H.P."/>
        </authorList>
    </citation>
    <scope>NUCLEOTIDE SEQUENCE [LARGE SCALE GENOMIC DNA]</scope>
    <source>
        <strain evidence="6">DSM 17230 / JCM 13409 / AQ1.S1</strain>
    </source>
</reference>
<comment type="catalytic activity">
    <reaction evidence="4">
        <text>glycyl-tRNA(Ala) + H2O = tRNA(Ala) + glycine + H(+)</text>
        <dbReference type="Rhea" id="RHEA:53744"/>
        <dbReference type="Rhea" id="RHEA-COMP:9657"/>
        <dbReference type="Rhea" id="RHEA-COMP:13640"/>
        <dbReference type="ChEBI" id="CHEBI:15377"/>
        <dbReference type="ChEBI" id="CHEBI:15378"/>
        <dbReference type="ChEBI" id="CHEBI:57305"/>
        <dbReference type="ChEBI" id="CHEBI:78442"/>
        <dbReference type="ChEBI" id="CHEBI:78522"/>
        <dbReference type="EC" id="3.1.1.96"/>
    </reaction>
</comment>
<protein>
    <recommendedName>
        <fullName evidence="4">D-aminoacyl-tRNA deacylase</fullName>
        <ecNumber evidence="4">3.1.1.96</ecNumber>
    </recommendedName>
</protein>
<dbReference type="InterPro" id="IPR018033">
    <property type="entry name" value="Deacylase_DtdA_archaea"/>
</dbReference>
<evidence type="ECO:0000256" key="3">
    <source>
        <dbReference type="ARBA" id="ARBA00022833"/>
    </source>
</evidence>
<dbReference type="HOGENOM" id="CLU_056464_1_0_2"/>
<dbReference type="PANTHER" id="PTHR34667">
    <property type="entry name" value="D-AMINOACYL-TRNA DEACYLASE"/>
    <property type="match status" value="1"/>
</dbReference>
<keyword evidence="3 4" id="KW-0862">Zinc</keyword>
<accession>E0SR16</accession>